<dbReference type="FunFam" id="1.10.8.60:FF:000012">
    <property type="entry name" value="Replication factor C subunit 4"/>
    <property type="match status" value="1"/>
</dbReference>
<dbReference type="EMBL" id="CAMPGE010018038">
    <property type="protein sequence ID" value="CAI2376477.1"/>
    <property type="molecule type" value="Genomic_DNA"/>
</dbReference>
<keyword evidence="2" id="KW-0235">DNA replication</keyword>
<name>A0AAD2D1I6_EUPCR</name>
<gene>
    <name evidence="6" type="ORF">ECRASSUSDP1_LOCUS17847</name>
</gene>
<sequence>MESLPFIEKYRPKKIDDLIGNESAKKTFRGIIREGSMTNLLLCGPPGTGKTTSIHILAKELLGKDYKYHFCELNASDDRGIDVVRNQIKSFCKKKSFLPEGKHKMIILDEVDSMTEAAQQALRVIMTDYSNTRFALACNDSSKIIEPIQSRCGVIRLRKVEQDKMTERFIQICEKEEVKYEKEGIDALVFCADGDLRAGIGSLQATVSGFGAITQETVFKVVDLPQPEVLKKVLMACIQGKYSEAVSQIDKVLKEGYNMVDVIGTFMKVIQQAKISEDKRLEFLSLATALKMKILQGLDSKLQFHSLLAQLS</sequence>
<dbReference type="GO" id="GO:0006281">
    <property type="term" value="P:DNA repair"/>
    <property type="evidence" value="ECO:0007669"/>
    <property type="project" value="TreeGrafter"/>
</dbReference>
<evidence type="ECO:0000256" key="4">
    <source>
        <dbReference type="ARBA" id="ARBA00022840"/>
    </source>
</evidence>
<evidence type="ECO:0000313" key="7">
    <source>
        <dbReference type="Proteomes" id="UP001295684"/>
    </source>
</evidence>
<dbReference type="CDD" id="cd00009">
    <property type="entry name" value="AAA"/>
    <property type="match status" value="1"/>
</dbReference>
<keyword evidence="3" id="KW-0547">Nucleotide-binding</keyword>
<dbReference type="GO" id="GO:0006261">
    <property type="term" value="P:DNA-templated DNA replication"/>
    <property type="evidence" value="ECO:0007669"/>
    <property type="project" value="TreeGrafter"/>
</dbReference>
<comment type="similarity">
    <text evidence="1">Belongs to the activator 1 small subunits family.</text>
</comment>
<dbReference type="GO" id="GO:0003677">
    <property type="term" value="F:DNA binding"/>
    <property type="evidence" value="ECO:0007669"/>
    <property type="project" value="InterPro"/>
</dbReference>
<dbReference type="NCBIfam" id="NF001679">
    <property type="entry name" value="PRK00440.1"/>
    <property type="match status" value="1"/>
</dbReference>
<feature type="domain" description="AAA+ ATPase" evidence="5">
    <location>
        <begin position="36"/>
        <end position="161"/>
    </location>
</feature>
<dbReference type="Gene3D" id="1.10.8.60">
    <property type="match status" value="1"/>
</dbReference>
<keyword evidence="7" id="KW-1185">Reference proteome</keyword>
<comment type="caution">
    <text evidence="6">The sequence shown here is derived from an EMBL/GenBank/DDBJ whole genome shotgun (WGS) entry which is preliminary data.</text>
</comment>
<protein>
    <recommendedName>
        <fullName evidence="5">AAA+ ATPase domain-containing protein</fullName>
    </recommendedName>
</protein>
<accession>A0AAD2D1I6</accession>
<dbReference type="GO" id="GO:0005524">
    <property type="term" value="F:ATP binding"/>
    <property type="evidence" value="ECO:0007669"/>
    <property type="project" value="UniProtKB-KW"/>
</dbReference>
<evidence type="ECO:0000256" key="3">
    <source>
        <dbReference type="ARBA" id="ARBA00022741"/>
    </source>
</evidence>
<dbReference type="InterPro" id="IPR008921">
    <property type="entry name" value="DNA_pol3_clamp-load_cplx_C"/>
</dbReference>
<evidence type="ECO:0000313" key="6">
    <source>
        <dbReference type="EMBL" id="CAI2376477.1"/>
    </source>
</evidence>
<reference evidence="6" key="1">
    <citation type="submission" date="2023-07" db="EMBL/GenBank/DDBJ databases">
        <authorList>
            <consortium name="AG Swart"/>
            <person name="Singh M."/>
            <person name="Singh A."/>
            <person name="Seah K."/>
            <person name="Emmerich C."/>
        </authorList>
    </citation>
    <scope>NUCLEOTIDE SEQUENCE</scope>
    <source>
        <strain evidence="6">DP1</strain>
    </source>
</reference>
<dbReference type="SMART" id="SM00382">
    <property type="entry name" value="AAA"/>
    <property type="match status" value="1"/>
</dbReference>
<dbReference type="GO" id="GO:0005634">
    <property type="term" value="C:nucleus"/>
    <property type="evidence" value="ECO:0007669"/>
    <property type="project" value="TreeGrafter"/>
</dbReference>
<dbReference type="PANTHER" id="PTHR11669">
    <property type="entry name" value="REPLICATION FACTOR C / DNA POLYMERASE III GAMMA-TAU SUBUNIT"/>
    <property type="match status" value="1"/>
</dbReference>
<proteinExistence type="inferred from homology"/>
<dbReference type="GO" id="GO:0016887">
    <property type="term" value="F:ATP hydrolysis activity"/>
    <property type="evidence" value="ECO:0007669"/>
    <property type="project" value="InterPro"/>
</dbReference>
<evidence type="ECO:0000256" key="1">
    <source>
        <dbReference type="ARBA" id="ARBA00005378"/>
    </source>
</evidence>
<evidence type="ECO:0000259" key="5">
    <source>
        <dbReference type="SMART" id="SM00382"/>
    </source>
</evidence>
<dbReference type="Gene3D" id="3.40.50.300">
    <property type="entry name" value="P-loop containing nucleotide triphosphate hydrolases"/>
    <property type="match status" value="1"/>
</dbReference>
<dbReference type="InterPro" id="IPR003593">
    <property type="entry name" value="AAA+_ATPase"/>
</dbReference>
<keyword evidence="4" id="KW-0067">ATP-binding</keyword>
<dbReference type="PANTHER" id="PTHR11669:SF5">
    <property type="entry name" value="REPLICATION FACTOR C SUBUNIT 2"/>
    <property type="match status" value="1"/>
</dbReference>
<dbReference type="SUPFAM" id="SSF52540">
    <property type="entry name" value="P-loop containing nucleoside triphosphate hydrolases"/>
    <property type="match status" value="1"/>
</dbReference>
<dbReference type="SUPFAM" id="SSF48019">
    <property type="entry name" value="post-AAA+ oligomerization domain-like"/>
    <property type="match status" value="1"/>
</dbReference>
<dbReference type="GO" id="GO:0005663">
    <property type="term" value="C:DNA replication factor C complex"/>
    <property type="evidence" value="ECO:0007669"/>
    <property type="project" value="TreeGrafter"/>
</dbReference>
<dbReference type="Proteomes" id="UP001295684">
    <property type="component" value="Unassembled WGS sequence"/>
</dbReference>
<dbReference type="InterPro" id="IPR013748">
    <property type="entry name" value="Rep_factorC_C"/>
</dbReference>
<dbReference type="Pfam" id="PF08542">
    <property type="entry name" value="Rep_fac_C"/>
    <property type="match status" value="1"/>
</dbReference>
<evidence type="ECO:0000256" key="2">
    <source>
        <dbReference type="ARBA" id="ARBA00022705"/>
    </source>
</evidence>
<organism evidence="6 7">
    <name type="scientific">Euplotes crassus</name>
    <dbReference type="NCBI Taxonomy" id="5936"/>
    <lineage>
        <taxon>Eukaryota</taxon>
        <taxon>Sar</taxon>
        <taxon>Alveolata</taxon>
        <taxon>Ciliophora</taxon>
        <taxon>Intramacronucleata</taxon>
        <taxon>Spirotrichea</taxon>
        <taxon>Hypotrichia</taxon>
        <taxon>Euplotida</taxon>
        <taxon>Euplotidae</taxon>
        <taxon>Moneuplotes</taxon>
    </lineage>
</organism>
<dbReference type="Gene3D" id="1.20.272.10">
    <property type="match status" value="1"/>
</dbReference>
<dbReference type="InterPro" id="IPR027417">
    <property type="entry name" value="P-loop_NTPase"/>
</dbReference>
<dbReference type="GO" id="GO:0003689">
    <property type="term" value="F:DNA clamp loader activity"/>
    <property type="evidence" value="ECO:0007669"/>
    <property type="project" value="TreeGrafter"/>
</dbReference>
<dbReference type="AlphaFoldDB" id="A0AAD2D1I6"/>
<dbReference type="InterPro" id="IPR003959">
    <property type="entry name" value="ATPase_AAA_core"/>
</dbReference>
<dbReference type="Pfam" id="PF00004">
    <property type="entry name" value="AAA"/>
    <property type="match status" value="1"/>
</dbReference>
<dbReference type="InterPro" id="IPR050238">
    <property type="entry name" value="DNA_Rep/Repair_Clamp_Loader"/>
</dbReference>